<dbReference type="EMBL" id="CP045483">
    <property type="protein sequence ID" value="QGR19334.1"/>
    <property type="molecule type" value="Genomic_DNA"/>
</dbReference>
<evidence type="ECO:0000313" key="1">
    <source>
        <dbReference type="EMBL" id="QGR19334.1"/>
    </source>
</evidence>
<dbReference type="AlphaFoldDB" id="A0A650CNB4"/>
<dbReference type="GeneID" id="42798329"/>
<dbReference type="OrthoDB" id="33530at2157"/>
<dbReference type="Proteomes" id="UP000423396">
    <property type="component" value="Chromosome"/>
</dbReference>
<name>A0A650CNB4_9CREN</name>
<sequence>MEVYLENSKSKTGKHAIRSLLYTLENGKLVEYKTAKVKGKVPPTYKIGDKTLVIIPDKGIFIHLVFLKNLKNKVRGKVTVYKDGNIVSEFNYRKLKLKLVKGDPTYADQVKALFEELKIPVKGINLKLPKG</sequence>
<dbReference type="KEGG" id="sazo:D1868_04615"/>
<dbReference type="RefSeq" id="WP_156006004.1">
    <property type="nucleotide sequence ID" value="NZ_CP045483.1"/>
</dbReference>
<reference evidence="1 2" key="1">
    <citation type="submission" date="2019-10" db="EMBL/GenBank/DDBJ databases">
        <title>Genome Sequences from Six Type Strain Members of the Archaeal Family Sulfolobaceae: Acidianus ambivalens, Acidianus infernus, Metallosphaera prunae, Stygiolobus azoricus, Sulfolobus metallicus, and Sulfurisphaera ohwakuensis.</title>
        <authorList>
            <person name="Counts J.A."/>
            <person name="Kelly R.M."/>
        </authorList>
    </citation>
    <scope>NUCLEOTIDE SEQUENCE [LARGE SCALE GENOMIC DNA]</scope>
    <source>
        <strain evidence="1 2">FC6</strain>
    </source>
</reference>
<keyword evidence="2" id="KW-1185">Reference proteome</keyword>
<organism evidence="1 2">
    <name type="scientific">Stygiolobus azoricus</name>
    <dbReference type="NCBI Taxonomy" id="41675"/>
    <lineage>
        <taxon>Archaea</taxon>
        <taxon>Thermoproteota</taxon>
        <taxon>Thermoprotei</taxon>
        <taxon>Sulfolobales</taxon>
        <taxon>Sulfolobaceae</taxon>
        <taxon>Stygiolobus</taxon>
    </lineage>
</organism>
<accession>A0A650CNB4</accession>
<evidence type="ECO:0000313" key="2">
    <source>
        <dbReference type="Proteomes" id="UP000423396"/>
    </source>
</evidence>
<protein>
    <submittedName>
        <fullName evidence="1">Uncharacterized protein</fullName>
    </submittedName>
</protein>
<proteinExistence type="predicted"/>
<gene>
    <name evidence="1" type="ORF">D1868_04615</name>
</gene>